<accession>A0AAD9VNH2</accession>
<comment type="caution">
    <text evidence="2">The sequence shown here is derived from an EMBL/GenBank/DDBJ whole genome shotgun (WGS) entry which is preliminary data.</text>
</comment>
<dbReference type="EMBL" id="JAIFRP010000042">
    <property type="protein sequence ID" value="KAK2581148.1"/>
    <property type="molecule type" value="Genomic_DNA"/>
</dbReference>
<dbReference type="AlphaFoldDB" id="A0AAD9VNH2"/>
<reference evidence="2" key="2">
    <citation type="journal article" date="2023" name="Commun. Biol.">
        <title>Intrasexual cuticular hydrocarbon dimorphism in a wasp sheds light on hydrocarbon biosynthesis genes in Hymenoptera.</title>
        <authorList>
            <person name="Moris V.C."/>
            <person name="Podsiadlowski L."/>
            <person name="Martin S."/>
            <person name="Oeyen J.P."/>
            <person name="Donath A."/>
            <person name="Petersen M."/>
            <person name="Wilbrandt J."/>
            <person name="Misof B."/>
            <person name="Liedtke D."/>
            <person name="Thamm M."/>
            <person name="Scheiner R."/>
            <person name="Schmitt T."/>
            <person name="Niehuis O."/>
        </authorList>
    </citation>
    <scope>NUCLEOTIDE SEQUENCE</scope>
    <source>
        <strain evidence="2">GBR_01_08_01A</strain>
    </source>
</reference>
<evidence type="ECO:0000313" key="2">
    <source>
        <dbReference type="EMBL" id="KAK2581148.1"/>
    </source>
</evidence>
<dbReference type="Proteomes" id="UP001258017">
    <property type="component" value="Unassembled WGS sequence"/>
</dbReference>
<organism evidence="2 3">
    <name type="scientific">Odynerus spinipes</name>
    <dbReference type="NCBI Taxonomy" id="1348599"/>
    <lineage>
        <taxon>Eukaryota</taxon>
        <taxon>Metazoa</taxon>
        <taxon>Ecdysozoa</taxon>
        <taxon>Arthropoda</taxon>
        <taxon>Hexapoda</taxon>
        <taxon>Insecta</taxon>
        <taxon>Pterygota</taxon>
        <taxon>Neoptera</taxon>
        <taxon>Endopterygota</taxon>
        <taxon>Hymenoptera</taxon>
        <taxon>Apocrita</taxon>
        <taxon>Aculeata</taxon>
        <taxon>Vespoidea</taxon>
        <taxon>Vespidae</taxon>
        <taxon>Eumeninae</taxon>
        <taxon>Odynerus</taxon>
    </lineage>
</organism>
<feature type="coiled-coil region" evidence="1">
    <location>
        <begin position="22"/>
        <end position="88"/>
    </location>
</feature>
<gene>
    <name evidence="2" type="ORF">KPH14_007957</name>
</gene>
<evidence type="ECO:0000313" key="3">
    <source>
        <dbReference type="Proteomes" id="UP001258017"/>
    </source>
</evidence>
<reference evidence="2" key="1">
    <citation type="submission" date="2021-08" db="EMBL/GenBank/DDBJ databases">
        <authorList>
            <person name="Misof B."/>
            <person name="Oliver O."/>
            <person name="Podsiadlowski L."/>
            <person name="Donath A."/>
            <person name="Peters R."/>
            <person name="Mayer C."/>
            <person name="Rust J."/>
            <person name="Gunkel S."/>
            <person name="Lesny P."/>
            <person name="Martin S."/>
            <person name="Oeyen J.P."/>
            <person name="Petersen M."/>
            <person name="Panagiotis P."/>
            <person name="Wilbrandt J."/>
            <person name="Tanja T."/>
        </authorList>
    </citation>
    <scope>NUCLEOTIDE SEQUENCE</scope>
    <source>
        <strain evidence="2">GBR_01_08_01A</strain>
        <tissue evidence="2">Thorax + abdomen</tissue>
    </source>
</reference>
<proteinExistence type="predicted"/>
<evidence type="ECO:0000256" key="1">
    <source>
        <dbReference type="SAM" id="Coils"/>
    </source>
</evidence>
<name>A0AAD9VNH2_9HYME</name>
<sequence length="89" mass="10672">MYHLGCASAKGIINEEQELTCCITEENREENLQKKNDNLNQNPNIEEHFKKVEISKEFKKLREEIKELKEKIEQLEKKNDKIRREEKGK</sequence>
<keyword evidence="3" id="KW-1185">Reference proteome</keyword>
<protein>
    <submittedName>
        <fullName evidence="2">Uncharacterized protein</fullName>
    </submittedName>
</protein>
<keyword evidence="1" id="KW-0175">Coiled coil</keyword>